<feature type="region of interest" description="Disordered" evidence="3">
    <location>
        <begin position="281"/>
        <end position="328"/>
    </location>
</feature>
<dbReference type="PANTHER" id="PTHR14143">
    <property type="entry name" value="INTERFERON-INDUCIBLE GTPASE FAMILY MEMBER"/>
    <property type="match status" value="1"/>
</dbReference>
<dbReference type="GO" id="GO:0005525">
    <property type="term" value="F:GTP binding"/>
    <property type="evidence" value="ECO:0007669"/>
    <property type="project" value="InterPro"/>
</dbReference>
<protein>
    <submittedName>
        <fullName evidence="6">IRG-type G domain-containing protein</fullName>
    </submittedName>
</protein>
<organism evidence="5 6">
    <name type="scientific">Acrobeloides nanus</name>
    <dbReference type="NCBI Taxonomy" id="290746"/>
    <lineage>
        <taxon>Eukaryota</taxon>
        <taxon>Metazoa</taxon>
        <taxon>Ecdysozoa</taxon>
        <taxon>Nematoda</taxon>
        <taxon>Chromadorea</taxon>
        <taxon>Rhabditida</taxon>
        <taxon>Tylenchina</taxon>
        <taxon>Cephalobomorpha</taxon>
        <taxon>Cephaloboidea</taxon>
        <taxon>Cephalobidae</taxon>
        <taxon>Acrobeloides</taxon>
    </lineage>
</organism>
<reference evidence="6" key="1">
    <citation type="submission" date="2022-11" db="UniProtKB">
        <authorList>
            <consortium name="WormBaseParasite"/>
        </authorList>
    </citation>
    <scope>IDENTIFICATION</scope>
</reference>
<dbReference type="PANTHER" id="PTHR14143:SF1">
    <property type="entry name" value="IRG-TYPE G DOMAIN-CONTAINING PROTEIN"/>
    <property type="match status" value="1"/>
</dbReference>
<keyword evidence="5" id="KW-1185">Reference proteome</keyword>
<evidence type="ECO:0000256" key="3">
    <source>
        <dbReference type="SAM" id="MobiDB-lite"/>
    </source>
</evidence>
<feature type="compositionally biased region" description="Basic and acidic residues" evidence="3">
    <location>
        <begin position="287"/>
        <end position="296"/>
    </location>
</feature>
<dbReference type="SUPFAM" id="SSF52540">
    <property type="entry name" value="P-loop containing nucleoside triphosphate hydrolases"/>
    <property type="match status" value="1"/>
</dbReference>
<dbReference type="WBParaSite" id="ACRNAN_scaffold14584.g7437.t1">
    <property type="protein sequence ID" value="ACRNAN_scaffold14584.g7437.t1"/>
    <property type="gene ID" value="ACRNAN_scaffold14584.g7437"/>
</dbReference>
<proteinExistence type="inferred from homology"/>
<keyword evidence="2" id="KW-0175">Coiled coil</keyword>
<dbReference type="Gene3D" id="3.40.50.300">
    <property type="entry name" value="P-loop containing nucleotide triphosphate hydrolases"/>
    <property type="match status" value="1"/>
</dbReference>
<feature type="domain" description="IRG-type G" evidence="4">
    <location>
        <begin position="11"/>
        <end position="194"/>
    </location>
</feature>
<comment type="similarity">
    <text evidence="1">Belongs to the TRAFAC class dynamin-like GTPase superfamily. IRG family.</text>
</comment>
<evidence type="ECO:0000259" key="4">
    <source>
        <dbReference type="PROSITE" id="PS51716"/>
    </source>
</evidence>
<name>A0A914CTV6_9BILA</name>
<feature type="compositionally biased region" description="Acidic residues" evidence="3">
    <location>
        <begin position="297"/>
        <end position="322"/>
    </location>
</feature>
<feature type="coiled-coil region" evidence="2">
    <location>
        <begin position="234"/>
        <end position="261"/>
    </location>
</feature>
<evidence type="ECO:0000256" key="2">
    <source>
        <dbReference type="SAM" id="Coils"/>
    </source>
</evidence>
<accession>A0A914CTV6</accession>
<dbReference type="Pfam" id="PF05049">
    <property type="entry name" value="IIGP"/>
    <property type="match status" value="1"/>
</dbReference>
<dbReference type="PROSITE" id="PS51716">
    <property type="entry name" value="G_IRG"/>
    <property type="match status" value="1"/>
</dbReference>
<evidence type="ECO:0000256" key="1">
    <source>
        <dbReference type="ARBA" id="ARBA00005429"/>
    </source>
</evidence>
<dbReference type="AlphaFoldDB" id="A0A914CTV6"/>
<dbReference type="GO" id="GO:0016020">
    <property type="term" value="C:membrane"/>
    <property type="evidence" value="ECO:0007669"/>
    <property type="project" value="InterPro"/>
</dbReference>
<sequence length="328" mass="37871">MVNDLLGIESNEIMFCICGRVNIGKSALINAIRGLEDNDPKAAKVGDGEVTTKISKFTWEHKNLYDFAGYGTLTEPDDDYFMRKGLCNFHGIVLLRDSAIQQADINFARKAIEFNVPLVFVQSKMDEVMGRKKRDREISEINATSIKFIIKKLKQNHRDYMEKNAPDLADIPCFFISSDSMRELMKLQKSLGNNKFQDSLILDGTFLYEEDKLINQLLIMMYQSCEQEEKLEEVTKRAEKISQAEEEIVKMEEDANEIVDRNERMLIMEETIEKLRAELIESTTGDLKSEDDKSCDSNEDDENDEFEVFEVPEETENYEDNIVENKKV</sequence>
<dbReference type="InterPro" id="IPR007743">
    <property type="entry name" value="Immunity-related_GTPase-like"/>
</dbReference>
<dbReference type="InterPro" id="IPR027417">
    <property type="entry name" value="P-loop_NTPase"/>
</dbReference>
<evidence type="ECO:0000313" key="5">
    <source>
        <dbReference type="Proteomes" id="UP000887540"/>
    </source>
</evidence>
<dbReference type="Proteomes" id="UP000887540">
    <property type="component" value="Unplaced"/>
</dbReference>
<evidence type="ECO:0000313" key="6">
    <source>
        <dbReference type="WBParaSite" id="ACRNAN_scaffold14584.g7437.t1"/>
    </source>
</evidence>
<dbReference type="InterPro" id="IPR030385">
    <property type="entry name" value="G_IRG_dom"/>
</dbReference>